<dbReference type="InterPro" id="IPR021838">
    <property type="entry name" value="DUF3431"/>
</dbReference>
<feature type="transmembrane region" description="Helical" evidence="1">
    <location>
        <begin position="12"/>
        <end position="34"/>
    </location>
</feature>
<dbReference type="OMA" id="FRQWVID"/>
<dbReference type="PANTHER" id="PTHR37490:SF3">
    <property type="entry name" value="DUF3431 DOMAIN CONTAINING PROTEIN"/>
    <property type="match status" value="1"/>
</dbReference>
<keyword evidence="3" id="KW-1185">Reference proteome</keyword>
<evidence type="ECO:0000313" key="3">
    <source>
        <dbReference type="Proteomes" id="UP000016923"/>
    </source>
</evidence>
<dbReference type="EMBL" id="KE148146">
    <property type="protein sequence ID" value="EPE10845.1"/>
    <property type="molecule type" value="Genomic_DNA"/>
</dbReference>
<accession>S3DBB9</accession>
<keyword evidence="1" id="KW-0472">Membrane</keyword>
<proteinExistence type="predicted"/>
<dbReference type="HOGENOM" id="CLU_031559_3_0_1"/>
<dbReference type="VEuPathDB" id="FungiDB:F503_05940"/>
<evidence type="ECO:0000313" key="2">
    <source>
        <dbReference type="EMBL" id="EPE10845.1"/>
    </source>
</evidence>
<dbReference type="AlphaFoldDB" id="S3DBB9"/>
<dbReference type="PANTHER" id="PTHR37490">
    <property type="entry name" value="EXPRESSED PROTEIN"/>
    <property type="match status" value="1"/>
</dbReference>
<evidence type="ECO:0000256" key="1">
    <source>
        <dbReference type="SAM" id="Phobius"/>
    </source>
</evidence>
<dbReference type="eggNOG" id="ENOG502QRU5">
    <property type="taxonomic scope" value="Eukaryota"/>
</dbReference>
<organism evidence="2 3">
    <name type="scientific">Ophiostoma piceae (strain UAMH 11346)</name>
    <name type="common">Sap stain fungus</name>
    <dbReference type="NCBI Taxonomy" id="1262450"/>
    <lineage>
        <taxon>Eukaryota</taxon>
        <taxon>Fungi</taxon>
        <taxon>Dikarya</taxon>
        <taxon>Ascomycota</taxon>
        <taxon>Pezizomycotina</taxon>
        <taxon>Sordariomycetes</taxon>
        <taxon>Sordariomycetidae</taxon>
        <taxon>Ophiostomatales</taxon>
        <taxon>Ophiostomataceae</taxon>
        <taxon>Ophiostoma</taxon>
    </lineage>
</organism>
<gene>
    <name evidence="2" type="ORF">F503_05940</name>
</gene>
<protein>
    <submittedName>
        <fullName evidence="2">Uncharacterized protein</fullName>
    </submittedName>
</protein>
<sequence length="308" mass="34673">MGMQSGRQVRAALSFVAKPLLLAIILTVVARALFSSNNDNPEGMRHAETIDQQGHTTDAQPRTISRALVVASTSDLPPHDTAWLSDLPSEWQGSLYNYVTDKPLSPELAVPANKGNEAMAYMTYIIDHYDALPDVVLFHHGHRHGWHQALDSPDEVRRLRVEYVQKKGYVSLRCLPGCENVIALADYAVDQSLFPGHGRAVQLTSLLDDFLDRDDGERVPVRLASPCCAQFAASREAIQRRPRAWWVSLRKWLIETPLLSMDSGRLMEYTWHVWLGSESVYCPDFESCQCHVFGIGQCDEYFALEESM</sequence>
<dbReference type="Proteomes" id="UP000016923">
    <property type="component" value="Unassembled WGS sequence"/>
</dbReference>
<keyword evidence="1" id="KW-0812">Transmembrane</keyword>
<name>S3DBB9_OPHP1</name>
<dbReference type="Pfam" id="PF11913">
    <property type="entry name" value="DUF3431"/>
    <property type="match status" value="1"/>
</dbReference>
<dbReference type="OrthoDB" id="426718at2759"/>
<keyword evidence="1" id="KW-1133">Transmembrane helix</keyword>
<reference evidence="2 3" key="1">
    <citation type="journal article" date="2013" name="BMC Genomics">
        <title>The genome and transcriptome of the pine saprophyte Ophiostoma piceae, and a comparison with the bark beetle-associated pine pathogen Grosmannia clavigera.</title>
        <authorList>
            <person name="Haridas S."/>
            <person name="Wang Y."/>
            <person name="Lim L."/>
            <person name="Massoumi Alamouti S."/>
            <person name="Jackman S."/>
            <person name="Docking R."/>
            <person name="Robertson G."/>
            <person name="Birol I."/>
            <person name="Bohlmann J."/>
            <person name="Breuil C."/>
        </authorList>
    </citation>
    <scope>NUCLEOTIDE SEQUENCE [LARGE SCALE GENOMIC DNA]</scope>
    <source>
        <strain evidence="2 3">UAMH 11346</strain>
    </source>
</reference>